<protein>
    <submittedName>
        <fullName evidence="1">Uncharacterized protein</fullName>
    </submittedName>
</protein>
<keyword evidence="2" id="KW-1185">Reference proteome</keyword>
<sequence>MPDDSPSLQASANALSDDAVEAWLACQREAEEWIAPGGVLLDDPALRNRRISAAYASLWLRDARFQWAGLASFASSQVGSGMARAGRSMRALGQRIGSSETADSFEWLYKVMIPALVGTGEGYLRGQLSLGNLTVFLDVYPLHRFYSRYGLQRLRDTLKARALAADRVRWPVASDVLPFGQPFREIGDGFALVDAGCVADSVIKLAWHEQVNVLQRVIYDDPKTRLAFDANQIGAAAGGRAGAFMPIELPFDAEHSTVFSARADAHLYDVGQRMDFVSRAAAQFDGLLRTQRSAVEVALSEIAAAGVIAPRDR</sequence>
<dbReference type="RefSeq" id="WP_258812481.1">
    <property type="nucleotide sequence ID" value="NZ_JANUGU010000004.1"/>
</dbReference>
<comment type="caution">
    <text evidence="1">The sequence shown here is derived from an EMBL/GenBank/DDBJ whole genome shotgun (WGS) entry which is preliminary data.</text>
</comment>
<dbReference type="Proteomes" id="UP001204621">
    <property type="component" value="Unassembled WGS sequence"/>
</dbReference>
<organism evidence="1 2">
    <name type="scientific">Massilia terrae</name>
    <dbReference type="NCBI Taxonomy" id="1811224"/>
    <lineage>
        <taxon>Bacteria</taxon>
        <taxon>Pseudomonadati</taxon>
        <taxon>Pseudomonadota</taxon>
        <taxon>Betaproteobacteria</taxon>
        <taxon>Burkholderiales</taxon>
        <taxon>Oxalobacteraceae</taxon>
        <taxon>Telluria group</taxon>
        <taxon>Massilia</taxon>
    </lineage>
</organism>
<proteinExistence type="predicted"/>
<dbReference type="InterPro" id="IPR019658">
    <property type="entry name" value="DUF2515"/>
</dbReference>
<name>A0ABT2D1K9_9BURK</name>
<reference evidence="1 2" key="1">
    <citation type="submission" date="2022-08" db="EMBL/GenBank/DDBJ databases">
        <title>Reclassification of Massilia species as members of the genera Telluria, Duganella, Pseudoduganella, Mokoshia gen. nov. and Zemynaea gen. nov. using orthogonal and non-orthogonal genome-based approaches.</title>
        <authorList>
            <person name="Bowman J.P."/>
        </authorList>
    </citation>
    <scope>NUCLEOTIDE SEQUENCE [LARGE SCALE GENOMIC DNA]</scope>
    <source>
        <strain evidence="1 2">JCM 31606</strain>
    </source>
</reference>
<evidence type="ECO:0000313" key="1">
    <source>
        <dbReference type="EMBL" id="MCS0659300.1"/>
    </source>
</evidence>
<dbReference type="Pfam" id="PF10720">
    <property type="entry name" value="DUF2515"/>
    <property type="match status" value="1"/>
</dbReference>
<accession>A0ABT2D1K9</accession>
<dbReference type="EMBL" id="JANUGU010000004">
    <property type="protein sequence ID" value="MCS0659300.1"/>
    <property type="molecule type" value="Genomic_DNA"/>
</dbReference>
<evidence type="ECO:0000313" key="2">
    <source>
        <dbReference type="Proteomes" id="UP001204621"/>
    </source>
</evidence>
<gene>
    <name evidence="1" type="ORF">NX778_14610</name>
</gene>